<dbReference type="PRINTS" id="PR00111">
    <property type="entry name" value="ABHYDROLASE"/>
</dbReference>
<dbReference type="InterPro" id="IPR000639">
    <property type="entry name" value="Epox_hydrolase-like"/>
</dbReference>
<gene>
    <name evidence="3" type="primary">ephF</name>
    <name evidence="3" type="ORF">CAE01nite_17020</name>
</gene>
<dbReference type="InterPro" id="IPR029058">
    <property type="entry name" value="AB_hydrolase_fold"/>
</dbReference>
<dbReference type="Gene3D" id="3.40.50.1820">
    <property type="entry name" value="alpha/beta hydrolase"/>
    <property type="match status" value="1"/>
</dbReference>
<organism evidence="3 4">
    <name type="scientific">Cellulomonas aerilata</name>
    <dbReference type="NCBI Taxonomy" id="515326"/>
    <lineage>
        <taxon>Bacteria</taxon>
        <taxon>Bacillati</taxon>
        <taxon>Actinomycetota</taxon>
        <taxon>Actinomycetes</taxon>
        <taxon>Micrococcales</taxon>
        <taxon>Cellulomonadaceae</taxon>
        <taxon>Cellulomonas</taxon>
    </lineage>
</organism>
<dbReference type="InterPro" id="IPR000073">
    <property type="entry name" value="AB_hydrolase_1"/>
</dbReference>
<dbReference type="GO" id="GO:0016787">
    <property type="term" value="F:hydrolase activity"/>
    <property type="evidence" value="ECO:0007669"/>
    <property type="project" value="UniProtKB-KW"/>
</dbReference>
<evidence type="ECO:0000256" key="1">
    <source>
        <dbReference type="ARBA" id="ARBA00022801"/>
    </source>
</evidence>
<dbReference type="PRINTS" id="PR00412">
    <property type="entry name" value="EPOXHYDRLASE"/>
</dbReference>
<name>A0A512DC37_9CELL</name>
<sequence length="314" mass="34419">MDAPRGEIGAPGGLGPFPPLDGVRHRFLELPGLRVHMAEAGTGEPLVLLHGFPQHWWGWRKVLPALAEHYRVLAPDLRGAGWTDAPQHGYTEDQLVADLVGLLDALGLHQVHLAGLDIGGILGYRLCLTHPSRVRRFVCMAAPHPWPRPSLRVLAEVWRLWPSFATAAPLLGPLVVSRGHQWIPRRMMVGDTDDIGVWSAEDLELFLGRLREPSRARAAAALYRSFALGANRRAAAGAYRGMRLVTPTLQLYGTVLYAGDRDAAGHPGLLHGYEPYADDVTLEHVPGAGYYLAEEQPEVVVRHLLGFLAATDSR</sequence>
<evidence type="ECO:0000313" key="3">
    <source>
        <dbReference type="EMBL" id="GEO33977.1"/>
    </source>
</evidence>
<dbReference type="Pfam" id="PF00561">
    <property type="entry name" value="Abhydrolase_1"/>
    <property type="match status" value="1"/>
</dbReference>
<dbReference type="Proteomes" id="UP000321181">
    <property type="component" value="Unassembled WGS sequence"/>
</dbReference>
<dbReference type="SUPFAM" id="SSF53474">
    <property type="entry name" value="alpha/beta-Hydrolases"/>
    <property type="match status" value="1"/>
</dbReference>
<accession>A0A512DC37</accession>
<comment type="caution">
    <text evidence="3">The sequence shown here is derived from an EMBL/GenBank/DDBJ whole genome shotgun (WGS) entry which is preliminary data.</text>
</comment>
<proteinExistence type="predicted"/>
<dbReference type="PANTHER" id="PTHR43329">
    <property type="entry name" value="EPOXIDE HYDROLASE"/>
    <property type="match status" value="1"/>
</dbReference>
<dbReference type="EMBL" id="BJYY01000013">
    <property type="protein sequence ID" value="GEO33977.1"/>
    <property type="molecule type" value="Genomic_DNA"/>
</dbReference>
<dbReference type="OrthoDB" id="2987348at2"/>
<keyword evidence="1 3" id="KW-0378">Hydrolase</keyword>
<reference evidence="3 4" key="1">
    <citation type="submission" date="2019-07" db="EMBL/GenBank/DDBJ databases">
        <title>Whole genome shotgun sequence of Cellulomonas aerilata NBRC 106308.</title>
        <authorList>
            <person name="Hosoyama A."/>
            <person name="Uohara A."/>
            <person name="Ohji S."/>
            <person name="Ichikawa N."/>
        </authorList>
    </citation>
    <scope>NUCLEOTIDE SEQUENCE [LARGE SCALE GENOMIC DNA]</scope>
    <source>
        <strain evidence="3 4">NBRC 106308</strain>
    </source>
</reference>
<keyword evidence="4" id="KW-1185">Reference proteome</keyword>
<feature type="domain" description="AB hydrolase-1" evidence="2">
    <location>
        <begin position="45"/>
        <end position="154"/>
    </location>
</feature>
<dbReference type="RefSeq" id="WP_146902839.1">
    <property type="nucleotide sequence ID" value="NZ_BAAARM010000003.1"/>
</dbReference>
<evidence type="ECO:0000259" key="2">
    <source>
        <dbReference type="Pfam" id="PF00561"/>
    </source>
</evidence>
<dbReference type="AlphaFoldDB" id="A0A512DC37"/>
<protein>
    <submittedName>
        <fullName evidence="3">Epoxide hydrolase EphF</fullName>
    </submittedName>
</protein>
<evidence type="ECO:0000313" key="4">
    <source>
        <dbReference type="Proteomes" id="UP000321181"/>
    </source>
</evidence>